<reference evidence="5 6" key="1">
    <citation type="journal article" date="2019" name="Nat. Ecol. Evol.">
        <title>Megaphylogeny resolves global patterns of mushroom evolution.</title>
        <authorList>
            <person name="Varga T."/>
            <person name="Krizsan K."/>
            <person name="Foldi C."/>
            <person name="Dima B."/>
            <person name="Sanchez-Garcia M."/>
            <person name="Sanchez-Ramirez S."/>
            <person name="Szollosi G.J."/>
            <person name="Szarkandi J.G."/>
            <person name="Papp V."/>
            <person name="Albert L."/>
            <person name="Andreopoulos W."/>
            <person name="Angelini C."/>
            <person name="Antonin V."/>
            <person name="Barry K.W."/>
            <person name="Bougher N.L."/>
            <person name="Buchanan P."/>
            <person name="Buyck B."/>
            <person name="Bense V."/>
            <person name="Catcheside P."/>
            <person name="Chovatia M."/>
            <person name="Cooper J."/>
            <person name="Damon W."/>
            <person name="Desjardin D."/>
            <person name="Finy P."/>
            <person name="Geml J."/>
            <person name="Haridas S."/>
            <person name="Hughes K."/>
            <person name="Justo A."/>
            <person name="Karasinski D."/>
            <person name="Kautmanova I."/>
            <person name="Kiss B."/>
            <person name="Kocsube S."/>
            <person name="Kotiranta H."/>
            <person name="LaButti K.M."/>
            <person name="Lechner B.E."/>
            <person name="Liimatainen K."/>
            <person name="Lipzen A."/>
            <person name="Lukacs Z."/>
            <person name="Mihaltcheva S."/>
            <person name="Morgado L.N."/>
            <person name="Niskanen T."/>
            <person name="Noordeloos M.E."/>
            <person name="Ohm R.A."/>
            <person name="Ortiz-Santana B."/>
            <person name="Ovrebo C."/>
            <person name="Racz N."/>
            <person name="Riley R."/>
            <person name="Savchenko A."/>
            <person name="Shiryaev A."/>
            <person name="Soop K."/>
            <person name="Spirin V."/>
            <person name="Szebenyi C."/>
            <person name="Tomsovsky M."/>
            <person name="Tulloss R.E."/>
            <person name="Uehling J."/>
            <person name="Grigoriev I.V."/>
            <person name="Vagvolgyi C."/>
            <person name="Papp T."/>
            <person name="Martin F.M."/>
            <person name="Miettinen O."/>
            <person name="Hibbett D.S."/>
            <person name="Nagy L.G."/>
        </authorList>
    </citation>
    <scope>NUCLEOTIDE SEQUENCE [LARGE SCALE GENOMIC DNA]</scope>
    <source>
        <strain evidence="5 6">CBS 962.96</strain>
    </source>
</reference>
<evidence type="ECO:0000256" key="1">
    <source>
        <dbReference type="ARBA" id="ARBA00022694"/>
    </source>
</evidence>
<dbReference type="AlphaFoldDB" id="A0A4S8MQP3"/>
<comment type="similarity">
    <text evidence="2">Belongs to the cytidine and deoxycytidylate deaminase family. ADAT3 subfamily.</text>
</comment>
<dbReference type="Pfam" id="PF00383">
    <property type="entry name" value="dCMP_cyt_deam_1"/>
    <property type="match status" value="1"/>
</dbReference>
<evidence type="ECO:0000313" key="6">
    <source>
        <dbReference type="Proteomes" id="UP000297245"/>
    </source>
</evidence>
<dbReference type="CDD" id="cd10540">
    <property type="entry name" value="SET_SpSet7-like"/>
    <property type="match status" value="1"/>
</dbReference>
<dbReference type="InterPro" id="IPR002125">
    <property type="entry name" value="CMP_dCMP_dom"/>
</dbReference>
<dbReference type="InterPro" id="IPR016193">
    <property type="entry name" value="Cytidine_deaminase-like"/>
</dbReference>
<dbReference type="SUPFAM" id="SSF82199">
    <property type="entry name" value="SET domain"/>
    <property type="match status" value="1"/>
</dbReference>
<feature type="domain" description="SET" evidence="3">
    <location>
        <begin position="17"/>
        <end position="125"/>
    </location>
</feature>
<dbReference type="PROSITE" id="PS50280">
    <property type="entry name" value="SET"/>
    <property type="match status" value="1"/>
</dbReference>
<feature type="domain" description="CMP/dCMP-type deaminase" evidence="4">
    <location>
        <begin position="328"/>
        <end position="455"/>
    </location>
</feature>
<evidence type="ECO:0000259" key="4">
    <source>
        <dbReference type="PROSITE" id="PS51747"/>
    </source>
</evidence>
<dbReference type="PROSITE" id="PS51747">
    <property type="entry name" value="CYT_DCMP_DEAMINASES_2"/>
    <property type="match status" value="1"/>
</dbReference>
<dbReference type="InterPro" id="IPR001214">
    <property type="entry name" value="SET_dom"/>
</dbReference>
<keyword evidence="6" id="KW-1185">Reference proteome</keyword>
<evidence type="ECO:0000259" key="3">
    <source>
        <dbReference type="PROSITE" id="PS50280"/>
    </source>
</evidence>
<dbReference type="GO" id="GO:0052717">
    <property type="term" value="F:tRNA-specific adenosine-34 deaminase activity"/>
    <property type="evidence" value="ECO:0007669"/>
    <property type="project" value="TreeGrafter"/>
</dbReference>
<gene>
    <name evidence="5" type="ORF">K435DRAFT_745434</name>
</gene>
<evidence type="ECO:0000313" key="5">
    <source>
        <dbReference type="EMBL" id="THV05222.1"/>
    </source>
</evidence>
<dbReference type="OrthoDB" id="3180714at2759"/>
<dbReference type="CDD" id="cd01285">
    <property type="entry name" value="nucleoside_deaminase"/>
    <property type="match status" value="1"/>
</dbReference>
<dbReference type="PANTHER" id="PTHR11079">
    <property type="entry name" value="CYTOSINE DEAMINASE FAMILY MEMBER"/>
    <property type="match status" value="1"/>
</dbReference>
<dbReference type="InterPro" id="IPR046341">
    <property type="entry name" value="SET_dom_sf"/>
</dbReference>
<name>A0A4S8MQP3_DENBC</name>
<sequence>MNSQSTSTAAPEHLNSTGCRIGYTEGKGRGVYATCPIPKRTVVEISPVLFFSKQEYDDHGKHTVLDHYTFNWKDGRMALALGLGSLFNHSNTPNVSFTLDPQTDSIRYETVRDIDPHEELCIFYGHKLWFDPLESNSLGEHSEDEVDDGWGGLSMVNDESEDSVSENASLRALLDGNEDEIIDEESLPFIRYKPPPEEEELATIRTMLAWVVDVPEPRHITTLLKWLKKAGLENPDLGHLKRIRKQGEKTTLLISTCLSAPTLPEDIDLPEPVQVPVPTSAALTLTSLALKTTFWPTFYAPRRKGESEAWPRGKVRWAVEAIKTLASECRKAKIRGDLPIAAYVPLPYSADEGKKAIAHDTRVSAKHPLRHAVLNLVRQIAAAESQGREDEDVPVQPSEDDMNPLRNGSNYLLTSLTVFLSHEPCIMCSMALLHSRVKEVIYLHPMEKTGGCGGLACLPTLQGVNHRFDICRWKIDTFNLQDIIIDDNLDA</sequence>
<dbReference type="GO" id="GO:0008033">
    <property type="term" value="P:tRNA processing"/>
    <property type="evidence" value="ECO:0007669"/>
    <property type="project" value="UniProtKB-KW"/>
</dbReference>
<dbReference type="GO" id="GO:0005634">
    <property type="term" value="C:nucleus"/>
    <property type="evidence" value="ECO:0007669"/>
    <property type="project" value="TreeGrafter"/>
</dbReference>
<dbReference type="Gene3D" id="2.170.270.10">
    <property type="entry name" value="SET domain"/>
    <property type="match status" value="1"/>
</dbReference>
<dbReference type="EMBL" id="ML179050">
    <property type="protein sequence ID" value="THV05222.1"/>
    <property type="molecule type" value="Genomic_DNA"/>
</dbReference>
<dbReference type="Proteomes" id="UP000297245">
    <property type="component" value="Unassembled WGS sequence"/>
</dbReference>
<organism evidence="5 6">
    <name type="scientific">Dendrothele bispora (strain CBS 962.96)</name>
    <dbReference type="NCBI Taxonomy" id="1314807"/>
    <lineage>
        <taxon>Eukaryota</taxon>
        <taxon>Fungi</taxon>
        <taxon>Dikarya</taxon>
        <taxon>Basidiomycota</taxon>
        <taxon>Agaricomycotina</taxon>
        <taxon>Agaricomycetes</taxon>
        <taxon>Agaricomycetidae</taxon>
        <taxon>Agaricales</taxon>
        <taxon>Agaricales incertae sedis</taxon>
        <taxon>Dendrothele</taxon>
    </lineage>
</organism>
<evidence type="ECO:0000256" key="2">
    <source>
        <dbReference type="ARBA" id="ARBA00038160"/>
    </source>
</evidence>
<evidence type="ECO:0008006" key="7">
    <source>
        <dbReference type="Google" id="ProtNLM"/>
    </source>
</evidence>
<dbReference type="GO" id="GO:0005737">
    <property type="term" value="C:cytoplasm"/>
    <property type="evidence" value="ECO:0007669"/>
    <property type="project" value="TreeGrafter"/>
</dbReference>
<accession>A0A4S8MQP3</accession>
<dbReference type="Pfam" id="PF00856">
    <property type="entry name" value="SET"/>
    <property type="match status" value="1"/>
</dbReference>
<protein>
    <recommendedName>
        <fullName evidence="7">SET domain-containing protein</fullName>
    </recommendedName>
</protein>
<dbReference type="Gene3D" id="3.40.140.10">
    <property type="entry name" value="Cytidine Deaminase, domain 2"/>
    <property type="match status" value="1"/>
</dbReference>
<proteinExistence type="inferred from homology"/>
<keyword evidence="1" id="KW-0819">tRNA processing</keyword>
<dbReference type="SMART" id="SM00317">
    <property type="entry name" value="SET"/>
    <property type="match status" value="1"/>
</dbReference>
<dbReference type="PANTHER" id="PTHR11079:SF156">
    <property type="entry name" value="INACTIVE TRNA-SPECIFIC ADENOSINE DEAMINASE-LIKE PROTEIN 3-RELATED"/>
    <property type="match status" value="1"/>
</dbReference>
<dbReference type="SUPFAM" id="SSF53927">
    <property type="entry name" value="Cytidine deaminase-like"/>
    <property type="match status" value="1"/>
</dbReference>